<accession>A0A9W6MN18</accession>
<dbReference type="Pfam" id="PF05016">
    <property type="entry name" value="ParE_toxin"/>
    <property type="match status" value="1"/>
</dbReference>
<dbReference type="InterPro" id="IPR028344">
    <property type="entry name" value="ParE1/4"/>
</dbReference>
<dbReference type="Proteomes" id="UP001143486">
    <property type="component" value="Unassembled WGS sequence"/>
</dbReference>
<dbReference type="InterPro" id="IPR007712">
    <property type="entry name" value="RelE/ParE_toxin"/>
</dbReference>
<dbReference type="PANTHER" id="PTHR33755:SF9">
    <property type="entry name" value="TOXIN PARE1"/>
    <property type="match status" value="1"/>
</dbReference>
<dbReference type="EMBL" id="BSFE01000002">
    <property type="protein sequence ID" value="GLK51598.1"/>
    <property type="molecule type" value="Genomic_DNA"/>
</dbReference>
<proteinExistence type="inferred from homology"/>
<dbReference type="InterPro" id="IPR035093">
    <property type="entry name" value="RelE/ParE_toxin_dom_sf"/>
</dbReference>
<dbReference type="RefSeq" id="WP_271185978.1">
    <property type="nucleotide sequence ID" value="NZ_BSFE01000002.1"/>
</dbReference>
<keyword evidence="2" id="KW-1277">Toxin-antitoxin system</keyword>
<dbReference type="InterPro" id="IPR051803">
    <property type="entry name" value="TA_system_RelE-like_toxin"/>
</dbReference>
<evidence type="ECO:0000256" key="2">
    <source>
        <dbReference type="ARBA" id="ARBA00022649"/>
    </source>
</evidence>
<organism evidence="4 5">
    <name type="scientific">Maricaulis virginensis</name>
    <dbReference type="NCBI Taxonomy" id="144022"/>
    <lineage>
        <taxon>Bacteria</taxon>
        <taxon>Pseudomonadati</taxon>
        <taxon>Pseudomonadota</taxon>
        <taxon>Alphaproteobacteria</taxon>
        <taxon>Maricaulales</taxon>
        <taxon>Maricaulaceae</taxon>
        <taxon>Maricaulis</taxon>
    </lineage>
</organism>
<evidence type="ECO:0000256" key="3">
    <source>
        <dbReference type="PIRNR" id="PIRNR029218"/>
    </source>
</evidence>
<gene>
    <name evidence="4" type="primary">parE1</name>
    <name evidence="4" type="ORF">GCM10017621_11060</name>
</gene>
<dbReference type="PIRSF" id="PIRSF029218">
    <property type="entry name" value="ParE"/>
    <property type="match status" value="1"/>
</dbReference>
<dbReference type="SUPFAM" id="SSF143011">
    <property type="entry name" value="RelE-like"/>
    <property type="match status" value="1"/>
</dbReference>
<sequence length="101" mass="11637">MAAKPHLTRAARDDLDSIWRFSARNWSVRQANAYTRTIQEAIARLSLFPQSGQLFGDWRPGIRILQSGDHLIVYRLADDRIEIVRILHGHMDVEGLFGPQR</sequence>
<keyword evidence="5" id="KW-1185">Reference proteome</keyword>
<comment type="caution">
    <text evidence="4">The sequence shown here is derived from an EMBL/GenBank/DDBJ whole genome shotgun (WGS) entry which is preliminary data.</text>
</comment>
<dbReference type="Gene3D" id="3.30.2310.20">
    <property type="entry name" value="RelE-like"/>
    <property type="match status" value="1"/>
</dbReference>
<comment type="similarity">
    <text evidence="1 3">Belongs to the RelE toxin family.</text>
</comment>
<dbReference type="AlphaFoldDB" id="A0A9W6MN18"/>
<protein>
    <recommendedName>
        <fullName evidence="3">Toxin</fullName>
    </recommendedName>
</protein>
<reference evidence="4" key="2">
    <citation type="submission" date="2023-01" db="EMBL/GenBank/DDBJ databases">
        <authorList>
            <person name="Sun Q."/>
            <person name="Evtushenko L."/>
        </authorList>
    </citation>
    <scope>NUCLEOTIDE SEQUENCE</scope>
    <source>
        <strain evidence="4">VKM B-1513</strain>
    </source>
</reference>
<reference evidence="4" key="1">
    <citation type="journal article" date="2014" name="Int. J. Syst. Evol. Microbiol.">
        <title>Complete genome sequence of Corynebacterium casei LMG S-19264T (=DSM 44701T), isolated from a smear-ripened cheese.</title>
        <authorList>
            <consortium name="US DOE Joint Genome Institute (JGI-PGF)"/>
            <person name="Walter F."/>
            <person name="Albersmeier A."/>
            <person name="Kalinowski J."/>
            <person name="Ruckert C."/>
        </authorList>
    </citation>
    <scope>NUCLEOTIDE SEQUENCE</scope>
    <source>
        <strain evidence="4">VKM B-1513</strain>
    </source>
</reference>
<evidence type="ECO:0000313" key="4">
    <source>
        <dbReference type="EMBL" id="GLK51598.1"/>
    </source>
</evidence>
<evidence type="ECO:0000313" key="5">
    <source>
        <dbReference type="Proteomes" id="UP001143486"/>
    </source>
</evidence>
<name>A0A9W6MN18_9PROT</name>
<dbReference type="PANTHER" id="PTHR33755">
    <property type="entry name" value="TOXIN PARE1-RELATED"/>
    <property type="match status" value="1"/>
</dbReference>
<evidence type="ECO:0000256" key="1">
    <source>
        <dbReference type="ARBA" id="ARBA00006226"/>
    </source>
</evidence>